<evidence type="ECO:0008006" key="4">
    <source>
        <dbReference type="Google" id="ProtNLM"/>
    </source>
</evidence>
<dbReference type="Proteomes" id="UP000799777">
    <property type="component" value="Unassembled WGS sequence"/>
</dbReference>
<dbReference type="EMBL" id="ML978278">
    <property type="protein sequence ID" value="KAF2024973.1"/>
    <property type="molecule type" value="Genomic_DNA"/>
</dbReference>
<reference evidence="2" key="1">
    <citation type="journal article" date="2020" name="Stud. Mycol.">
        <title>101 Dothideomycetes genomes: a test case for predicting lifestyles and emergence of pathogens.</title>
        <authorList>
            <person name="Haridas S."/>
            <person name="Albert R."/>
            <person name="Binder M."/>
            <person name="Bloem J."/>
            <person name="Labutti K."/>
            <person name="Salamov A."/>
            <person name="Andreopoulos B."/>
            <person name="Baker S."/>
            <person name="Barry K."/>
            <person name="Bills G."/>
            <person name="Bluhm B."/>
            <person name="Cannon C."/>
            <person name="Castanera R."/>
            <person name="Culley D."/>
            <person name="Daum C."/>
            <person name="Ezra D."/>
            <person name="Gonzalez J."/>
            <person name="Henrissat B."/>
            <person name="Kuo A."/>
            <person name="Liang C."/>
            <person name="Lipzen A."/>
            <person name="Lutzoni F."/>
            <person name="Magnuson J."/>
            <person name="Mondo S."/>
            <person name="Nolan M."/>
            <person name="Ohm R."/>
            <person name="Pangilinan J."/>
            <person name="Park H.-J."/>
            <person name="Ramirez L."/>
            <person name="Alfaro M."/>
            <person name="Sun H."/>
            <person name="Tritt A."/>
            <person name="Yoshinaga Y."/>
            <person name="Zwiers L.-H."/>
            <person name="Turgeon B."/>
            <person name="Goodwin S."/>
            <person name="Spatafora J."/>
            <person name="Crous P."/>
            <person name="Grigoriev I."/>
        </authorList>
    </citation>
    <scope>NUCLEOTIDE SEQUENCE</scope>
    <source>
        <strain evidence="2">CBS 110217</strain>
    </source>
</reference>
<dbReference type="AlphaFoldDB" id="A0A9P4GXZ0"/>
<evidence type="ECO:0000313" key="2">
    <source>
        <dbReference type="EMBL" id="KAF2024973.1"/>
    </source>
</evidence>
<proteinExistence type="predicted"/>
<gene>
    <name evidence="2" type="ORF">EK21DRAFT_93611</name>
</gene>
<dbReference type="PANTHER" id="PTHR38166">
    <property type="entry name" value="C2H2-TYPE DOMAIN-CONTAINING PROTEIN-RELATED"/>
    <property type="match status" value="1"/>
</dbReference>
<feature type="region of interest" description="Disordered" evidence="1">
    <location>
        <begin position="256"/>
        <end position="277"/>
    </location>
</feature>
<sequence length="359" mass="40904">MSRMEEFDAISDPETFDYSRFLRHPSAEAIPSNDSSEHSIGELLSTEPTRLHDEATLSSELLQDNTNALSLHLQLTSDISSRSLDNLDSGYGSITNGLSESSETVATRKRTFNDTAMTDSTDGSIDQIKRSRQHKDSNQPSLACPYYKRNPAMCKYDSCASNKYYDMSSRLEHLKRADLYYRCERCGTASRGKGGEQALERHRLEVDCSLRPRRPLWGLDQSMWRKIRSRKGVKGKAMEVRWKDMYMISFPDVRREDVPSPSNKFRPDTQRPTPGSLEPTHYYDLGHVHEQAKENICREWIRLLPERIAASIESTLGDVRLNLLLEGYSEKYLTGVLEKTIQEVAAVPEFSMSSQEAKA</sequence>
<protein>
    <recommendedName>
        <fullName evidence="4">C2H2-type domain-containing protein</fullName>
    </recommendedName>
</protein>
<dbReference type="OrthoDB" id="4738706at2759"/>
<organism evidence="2 3">
    <name type="scientific">Setomelanomma holmii</name>
    <dbReference type="NCBI Taxonomy" id="210430"/>
    <lineage>
        <taxon>Eukaryota</taxon>
        <taxon>Fungi</taxon>
        <taxon>Dikarya</taxon>
        <taxon>Ascomycota</taxon>
        <taxon>Pezizomycotina</taxon>
        <taxon>Dothideomycetes</taxon>
        <taxon>Pleosporomycetidae</taxon>
        <taxon>Pleosporales</taxon>
        <taxon>Pleosporineae</taxon>
        <taxon>Phaeosphaeriaceae</taxon>
        <taxon>Setomelanomma</taxon>
    </lineage>
</organism>
<comment type="caution">
    <text evidence="2">The sequence shown here is derived from an EMBL/GenBank/DDBJ whole genome shotgun (WGS) entry which is preliminary data.</text>
</comment>
<evidence type="ECO:0000313" key="3">
    <source>
        <dbReference type="Proteomes" id="UP000799777"/>
    </source>
</evidence>
<accession>A0A9P4GXZ0</accession>
<name>A0A9P4GXZ0_9PLEO</name>
<dbReference type="PANTHER" id="PTHR38166:SF1">
    <property type="entry name" value="C2H2-TYPE DOMAIN-CONTAINING PROTEIN"/>
    <property type="match status" value="1"/>
</dbReference>
<keyword evidence="3" id="KW-1185">Reference proteome</keyword>
<evidence type="ECO:0000256" key="1">
    <source>
        <dbReference type="SAM" id="MobiDB-lite"/>
    </source>
</evidence>